<name>A0A4Q9MN46_9APHY</name>
<feature type="transmembrane region" description="Helical" evidence="1">
    <location>
        <begin position="20"/>
        <end position="42"/>
    </location>
</feature>
<dbReference type="OrthoDB" id="10543537at2759"/>
<sequence>MAAPMLTVLAKSVDVVGIRIGFACFIFSFALLTGNPLSGVLLHQSGYLWSHAIFFNAVDSSYLNSASRPYMQVRHHNSKFSSKTDPLVVHSSPFDEHRYIYHGSSLIYTGRP</sequence>
<keyword evidence="1" id="KW-0812">Transmembrane</keyword>
<evidence type="ECO:0000256" key="1">
    <source>
        <dbReference type="SAM" id="Phobius"/>
    </source>
</evidence>
<dbReference type="Proteomes" id="UP000292957">
    <property type="component" value="Unassembled WGS sequence"/>
</dbReference>
<reference evidence="2" key="1">
    <citation type="submission" date="2019-01" db="EMBL/GenBank/DDBJ databases">
        <title>Draft genome sequences of three monokaryotic isolates of the white-rot basidiomycete fungus Dichomitus squalens.</title>
        <authorList>
            <consortium name="DOE Joint Genome Institute"/>
            <person name="Lopez S.C."/>
            <person name="Andreopoulos B."/>
            <person name="Pangilinan J."/>
            <person name="Lipzen A."/>
            <person name="Riley R."/>
            <person name="Ahrendt S."/>
            <person name="Ng V."/>
            <person name="Barry K."/>
            <person name="Daum C."/>
            <person name="Grigoriev I.V."/>
            <person name="Hilden K.S."/>
            <person name="Makela M.R."/>
            <person name="de Vries R.P."/>
        </authorList>
    </citation>
    <scope>NUCLEOTIDE SEQUENCE [LARGE SCALE GENOMIC DNA]</scope>
    <source>
        <strain evidence="2">OM18370.1</strain>
    </source>
</reference>
<evidence type="ECO:0000313" key="2">
    <source>
        <dbReference type="EMBL" id="TBU28328.1"/>
    </source>
</evidence>
<keyword evidence="1" id="KW-1133">Transmembrane helix</keyword>
<gene>
    <name evidence="2" type="ORF">BD311DRAFT_326328</name>
</gene>
<organism evidence="2">
    <name type="scientific">Dichomitus squalens</name>
    <dbReference type="NCBI Taxonomy" id="114155"/>
    <lineage>
        <taxon>Eukaryota</taxon>
        <taxon>Fungi</taxon>
        <taxon>Dikarya</taxon>
        <taxon>Basidiomycota</taxon>
        <taxon>Agaricomycotina</taxon>
        <taxon>Agaricomycetes</taxon>
        <taxon>Polyporales</taxon>
        <taxon>Polyporaceae</taxon>
        <taxon>Dichomitus</taxon>
    </lineage>
</organism>
<keyword evidence="1" id="KW-0472">Membrane</keyword>
<proteinExistence type="predicted"/>
<protein>
    <submittedName>
        <fullName evidence="2">Uncharacterized protein</fullName>
    </submittedName>
</protein>
<dbReference type="AlphaFoldDB" id="A0A4Q9MN46"/>
<dbReference type="EMBL" id="ML143422">
    <property type="protein sequence ID" value="TBU28328.1"/>
    <property type="molecule type" value="Genomic_DNA"/>
</dbReference>
<accession>A0A4Q9MN46</accession>